<evidence type="ECO:0000313" key="2">
    <source>
        <dbReference type="EMBL" id="RDX89141.1"/>
    </source>
</evidence>
<feature type="non-terminal residue" evidence="2">
    <location>
        <position position="1"/>
    </location>
</feature>
<sequence>MKNLGLFYLFKVAVVRWHLKHKLSTYDKRQPSMQESKVSHEEGHVSESSKYHMSHRHGHNERVERHEGIGRKGMNLGGMN</sequence>
<evidence type="ECO:0000313" key="3">
    <source>
        <dbReference type="Proteomes" id="UP000257109"/>
    </source>
</evidence>
<gene>
    <name evidence="2" type="ORF">CR513_29167</name>
</gene>
<reference evidence="2" key="1">
    <citation type="submission" date="2018-05" db="EMBL/GenBank/DDBJ databases">
        <title>Draft genome of Mucuna pruriens seed.</title>
        <authorList>
            <person name="Nnadi N.E."/>
            <person name="Vos R."/>
            <person name="Hasami M.H."/>
            <person name="Devisetty U.K."/>
            <person name="Aguiy J.C."/>
        </authorList>
    </citation>
    <scope>NUCLEOTIDE SEQUENCE [LARGE SCALE GENOMIC DNA]</scope>
    <source>
        <strain evidence="2">JCA_2017</strain>
    </source>
</reference>
<feature type="compositionally biased region" description="Basic and acidic residues" evidence="1">
    <location>
        <begin position="60"/>
        <end position="70"/>
    </location>
</feature>
<keyword evidence="3" id="KW-1185">Reference proteome</keyword>
<comment type="caution">
    <text evidence="2">The sequence shown here is derived from an EMBL/GenBank/DDBJ whole genome shotgun (WGS) entry which is preliminary data.</text>
</comment>
<evidence type="ECO:0000256" key="1">
    <source>
        <dbReference type="SAM" id="MobiDB-lite"/>
    </source>
</evidence>
<protein>
    <submittedName>
        <fullName evidence="2">Uncharacterized protein</fullName>
    </submittedName>
</protein>
<accession>A0A371GF24</accession>
<feature type="compositionally biased region" description="Basic and acidic residues" evidence="1">
    <location>
        <begin position="37"/>
        <end position="50"/>
    </location>
</feature>
<organism evidence="2 3">
    <name type="scientific">Mucuna pruriens</name>
    <name type="common">Velvet bean</name>
    <name type="synonym">Dolichos pruriens</name>
    <dbReference type="NCBI Taxonomy" id="157652"/>
    <lineage>
        <taxon>Eukaryota</taxon>
        <taxon>Viridiplantae</taxon>
        <taxon>Streptophyta</taxon>
        <taxon>Embryophyta</taxon>
        <taxon>Tracheophyta</taxon>
        <taxon>Spermatophyta</taxon>
        <taxon>Magnoliopsida</taxon>
        <taxon>eudicotyledons</taxon>
        <taxon>Gunneridae</taxon>
        <taxon>Pentapetalae</taxon>
        <taxon>rosids</taxon>
        <taxon>fabids</taxon>
        <taxon>Fabales</taxon>
        <taxon>Fabaceae</taxon>
        <taxon>Papilionoideae</taxon>
        <taxon>50 kb inversion clade</taxon>
        <taxon>NPAAA clade</taxon>
        <taxon>indigoferoid/millettioid clade</taxon>
        <taxon>Phaseoleae</taxon>
        <taxon>Mucuna</taxon>
    </lineage>
</organism>
<dbReference type="EMBL" id="QJKJ01005757">
    <property type="protein sequence ID" value="RDX89141.1"/>
    <property type="molecule type" value="Genomic_DNA"/>
</dbReference>
<name>A0A371GF24_MUCPR</name>
<dbReference type="Proteomes" id="UP000257109">
    <property type="component" value="Unassembled WGS sequence"/>
</dbReference>
<proteinExistence type="predicted"/>
<dbReference type="AlphaFoldDB" id="A0A371GF24"/>
<feature type="region of interest" description="Disordered" evidence="1">
    <location>
        <begin position="26"/>
        <end position="80"/>
    </location>
</feature>